<dbReference type="Pfam" id="PF05839">
    <property type="entry name" value="Apc13p"/>
    <property type="match status" value="1"/>
</dbReference>
<comment type="caution">
    <text evidence="6">The sequence shown here is derived from an EMBL/GenBank/DDBJ whole genome shotgun (WGS) entry which is preliminary data.</text>
</comment>
<organism evidence="6 7">
    <name type="scientific">Rhodosorus marinus</name>
    <dbReference type="NCBI Taxonomy" id="101924"/>
    <lineage>
        <taxon>Eukaryota</taxon>
        <taxon>Rhodophyta</taxon>
        <taxon>Stylonematophyceae</taxon>
        <taxon>Stylonematales</taxon>
        <taxon>Stylonemataceae</taxon>
        <taxon>Rhodosorus</taxon>
    </lineage>
</organism>
<keyword evidence="5" id="KW-0131">Cell cycle</keyword>
<protein>
    <recommendedName>
        <fullName evidence="8">Anaphase-promoting complex subunit 13</fullName>
    </recommendedName>
</protein>
<comment type="similarity">
    <text evidence="1">Belongs to the APC13 family.</text>
</comment>
<dbReference type="EMBL" id="JAMWBK010000002">
    <property type="protein sequence ID" value="KAJ8908294.1"/>
    <property type="molecule type" value="Genomic_DNA"/>
</dbReference>
<dbReference type="InterPro" id="IPR008401">
    <property type="entry name" value="Apc13"/>
</dbReference>
<accession>A0AAV8V0M2</accession>
<keyword evidence="2" id="KW-0132">Cell division</keyword>
<keyword evidence="4" id="KW-0833">Ubl conjugation pathway</keyword>
<dbReference type="GO" id="GO:0005680">
    <property type="term" value="C:anaphase-promoting complex"/>
    <property type="evidence" value="ECO:0007669"/>
    <property type="project" value="InterPro"/>
</dbReference>
<proteinExistence type="inferred from homology"/>
<keyword evidence="7" id="KW-1185">Reference proteome</keyword>
<reference evidence="6 7" key="1">
    <citation type="journal article" date="2023" name="Nat. Commun.">
        <title>Origin of minicircular mitochondrial genomes in red algae.</title>
        <authorList>
            <person name="Lee Y."/>
            <person name="Cho C.H."/>
            <person name="Lee Y.M."/>
            <person name="Park S.I."/>
            <person name="Yang J.H."/>
            <person name="West J.A."/>
            <person name="Bhattacharya D."/>
            <person name="Yoon H.S."/>
        </authorList>
    </citation>
    <scope>NUCLEOTIDE SEQUENCE [LARGE SCALE GENOMIC DNA]</scope>
    <source>
        <strain evidence="6 7">CCMP1338</strain>
        <tissue evidence="6">Whole cell</tissue>
    </source>
</reference>
<name>A0AAV8V0M2_9RHOD</name>
<evidence type="ECO:0000256" key="1">
    <source>
        <dbReference type="ARBA" id="ARBA00006940"/>
    </source>
</evidence>
<keyword evidence="3" id="KW-0498">Mitosis</keyword>
<evidence type="ECO:0008006" key="8">
    <source>
        <dbReference type="Google" id="ProtNLM"/>
    </source>
</evidence>
<dbReference type="AlphaFoldDB" id="A0AAV8V0M2"/>
<dbReference type="GO" id="GO:0051301">
    <property type="term" value="P:cell division"/>
    <property type="evidence" value="ECO:0007669"/>
    <property type="project" value="UniProtKB-KW"/>
</dbReference>
<evidence type="ECO:0000313" key="6">
    <source>
        <dbReference type="EMBL" id="KAJ8908294.1"/>
    </source>
</evidence>
<evidence type="ECO:0000256" key="4">
    <source>
        <dbReference type="ARBA" id="ARBA00022786"/>
    </source>
</evidence>
<sequence>MDSSFSAPLRFDGRLLLDVVDSEWAKEKLPVEDIQPAETAAAVLCEDDHDAVDEKQEQRKWTDLVLHDLVRN</sequence>
<evidence type="ECO:0000256" key="5">
    <source>
        <dbReference type="ARBA" id="ARBA00023306"/>
    </source>
</evidence>
<evidence type="ECO:0000313" key="7">
    <source>
        <dbReference type="Proteomes" id="UP001157974"/>
    </source>
</evidence>
<dbReference type="Proteomes" id="UP001157974">
    <property type="component" value="Unassembled WGS sequence"/>
</dbReference>
<evidence type="ECO:0000256" key="2">
    <source>
        <dbReference type="ARBA" id="ARBA00022618"/>
    </source>
</evidence>
<gene>
    <name evidence="6" type="ORF">NDN08_008385</name>
</gene>
<evidence type="ECO:0000256" key="3">
    <source>
        <dbReference type="ARBA" id="ARBA00022776"/>
    </source>
</evidence>